<evidence type="ECO:0000313" key="9">
    <source>
        <dbReference type="Proteomes" id="UP001530315"/>
    </source>
</evidence>
<organism evidence="8 9">
    <name type="scientific">Stephanodiscus triporus</name>
    <dbReference type="NCBI Taxonomy" id="2934178"/>
    <lineage>
        <taxon>Eukaryota</taxon>
        <taxon>Sar</taxon>
        <taxon>Stramenopiles</taxon>
        <taxon>Ochrophyta</taxon>
        <taxon>Bacillariophyta</taxon>
        <taxon>Coscinodiscophyceae</taxon>
        <taxon>Thalassiosirophycidae</taxon>
        <taxon>Stephanodiscales</taxon>
        <taxon>Stephanodiscaceae</taxon>
        <taxon>Stephanodiscus</taxon>
    </lineage>
</organism>
<evidence type="ECO:0000256" key="4">
    <source>
        <dbReference type="ARBA" id="ARBA00022490"/>
    </source>
</evidence>
<dbReference type="SUPFAM" id="SSF54211">
    <property type="entry name" value="Ribosomal protein S5 domain 2-like"/>
    <property type="match status" value="1"/>
</dbReference>
<gene>
    <name evidence="8" type="ORF">ACHAW5_001926</name>
</gene>
<comment type="similarity">
    <text evidence="3">Belongs to the RNase PH family.</text>
</comment>
<dbReference type="PANTHER" id="PTHR11097:SF8">
    <property type="entry name" value="EXOSOME COMPLEX COMPONENT RRP42"/>
    <property type="match status" value="1"/>
</dbReference>
<keyword evidence="4" id="KW-0963">Cytoplasm</keyword>
<evidence type="ECO:0000256" key="5">
    <source>
        <dbReference type="ARBA" id="ARBA00022835"/>
    </source>
</evidence>
<sequence length="302" mass="33408">MVSSSEASYIIESCLDDFRIDGRSRSEYRVDRRRICPGRTAAAEANDTTTTTTTTGGPLVLSNGSSRVHLPGSSTDVLCSVKADLVRPSSSRPNAGVCELCVDLSLSRRTVATTGGGRRGGAARGRVGIIVAPHAPRFAARGGPSRSRRLARTVRLATVDRRRGDTRGRVRPRRVLVATRAALINARPRGSCPSSTGCGRLLGRRRRRRQLRRWWHDGDDDRIRRAVPRRRREGGKADRRPSTTSKEEEEERGGENGREGRRKQRRDEDDDIGIDDDAILLLPDLDAKFKSCGRDFQIKEDG</sequence>
<evidence type="ECO:0000256" key="3">
    <source>
        <dbReference type="ARBA" id="ARBA00006678"/>
    </source>
</evidence>
<comment type="subcellular location">
    <subcellularLocation>
        <location evidence="1">Cytoplasm</location>
    </subcellularLocation>
    <subcellularLocation>
        <location evidence="2">Nucleus</location>
        <location evidence="2">Nucleolus</location>
    </subcellularLocation>
</comment>
<proteinExistence type="inferred from homology"/>
<evidence type="ECO:0000313" key="8">
    <source>
        <dbReference type="EMBL" id="KAL3777823.1"/>
    </source>
</evidence>
<comment type="caution">
    <text evidence="8">The sequence shown here is derived from an EMBL/GenBank/DDBJ whole genome shotgun (WGS) entry which is preliminary data.</text>
</comment>
<dbReference type="Gene3D" id="3.30.230.70">
    <property type="entry name" value="GHMP Kinase, N-terminal domain"/>
    <property type="match status" value="1"/>
</dbReference>
<evidence type="ECO:0000256" key="2">
    <source>
        <dbReference type="ARBA" id="ARBA00004604"/>
    </source>
</evidence>
<dbReference type="InterPro" id="IPR050590">
    <property type="entry name" value="Exosome_comp_Rrp42_subfam"/>
</dbReference>
<dbReference type="EMBL" id="JALLAZ020001264">
    <property type="protein sequence ID" value="KAL3777823.1"/>
    <property type="molecule type" value="Genomic_DNA"/>
</dbReference>
<dbReference type="GO" id="GO:0005737">
    <property type="term" value="C:cytoplasm"/>
    <property type="evidence" value="ECO:0007669"/>
    <property type="project" value="UniProtKB-SubCell"/>
</dbReference>
<feature type="region of interest" description="Disordered" evidence="7">
    <location>
        <begin position="226"/>
        <end position="273"/>
    </location>
</feature>
<evidence type="ECO:0000256" key="6">
    <source>
        <dbReference type="ARBA" id="ARBA00042523"/>
    </source>
</evidence>
<accession>A0ABD3NPL2</accession>
<protein>
    <recommendedName>
        <fullName evidence="6">Ribosomal RNA-processing protein 42</fullName>
    </recommendedName>
</protein>
<dbReference type="InterPro" id="IPR020568">
    <property type="entry name" value="Ribosomal_Su5_D2-typ_SF"/>
</dbReference>
<reference evidence="8 9" key="1">
    <citation type="submission" date="2024-10" db="EMBL/GenBank/DDBJ databases">
        <title>Updated reference genomes for cyclostephanoid diatoms.</title>
        <authorList>
            <person name="Roberts W.R."/>
            <person name="Alverson A.J."/>
        </authorList>
    </citation>
    <scope>NUCLEOTIDE SEQUENCE [LARGE SCALE GENOMIC DNA]</scope>
    <source>
        <strain evidence="8 9">AJA276-08</strain>
    </source>
</reference>
<dbReference type="GO" id="GO:0005730">
    <property type="term" value="C:nucleolus"/>
    <property type="evidence" value="ECO:0007669"/>
    <property type="project" value="UniProtKB-SubCell"/>
</dbReference>
<dbReference type="AlphaFoldDB" id="A0ABD3NPL2"/>
<dbReference type="Proteomes" id="UP001530315">
    <property type="component" value="Unassembled WGS sequence"/>
</dbReference>
<dbReference type="InterPro" id="IPR027408">
    <property type="entry name" value="PNPase/RNase_PH_dom_sf"/>
</dbReference>
<keyword evidence="9" id="KW-1185">Reference proteome</keyword>
<name>A0ABD3NPL2_9STRA</name>
<dbReference type="PANTHER" id="PTHR11097">
    <property type="entry name" value="EXOSOME COMPLEX EXONUCLEASE RIBOSOMAL RNA PROCESSING PROTEIN"/>
    <property type="match status" value="1"/>
</dbReference>
<dbReference type="GO" id="GO:0000178">
    <property type="term" value="C:exosome (RNase complex)"/>
    <property type="evidence" value="ECO:0007669"/>
    <property type="project" value="UniProtKB-KW"/>
</dbReference>
<evidence type="ECO:0000256" key="1">
    <source>
        <dbReference type="ARBA" id="ARBA00004496"/>
    </source>
</evidence>
<evidence type="ECO:0000256" key="7">
    <source>
        <dbReference type="SAM" id="MobiDB-lite"/>
    </source>
</evidence>
<keyword evidence="5" id="KW-0271">Exosome</keyword>